<dbReference type="Proteomes" id="UP001281761">
    <property type="component" value="Unassembled WGS sequence"/>
</dbReference>
<feature type="region of interest" description="Disordered" evidence="1">
    <location>
        <begin position="1"/>
        <end position="32"/>
    </location>
</feature>
<reference evidence="2 3" key="1">
    <citation type="journal article" date="2022" name="bioRxiv">
        <title>Genomics of Preaxostyla Flagellates Illuminates Evolutionary Transitions and the Path Towards Mitochondrial Loss.</title>
        <authorList>
            <person name="Novak L.V.F."/>
            <person name="Treitli S.C."/>
            <person name="Pyrih J."/>
            <person name="Halakuc P."/>
            <person name="Pipaliya S.V."/>
            <person name="Vacek V."/>
            <person name="Brzon O."/>
            <person name="Soukal P."/>
            <person name="Eme L."/>
            <person name="Dacks J.B."/>
            <person name="Karnkowska A."/>
            <person name="Elias M."/>
            <person name="Hampl V."/>
        </authorList>
    </citation>
    <scope>NUCLEOTIDE SEQUENCE [LARGE SCALE GENOMIC DNA]</scope>
    <source>
        <strain evidence="2">NAU3</strain>
        <tissue evidence="2">Gut</tissue>
    </source>
</reference>
<accession>A0ABQ9XF29</accession>
<evidence type="ECO:0000256" key="1">
    <source>
        <dbReference type="SAM" id="MobiDB-lite"/>
    </source>
</evidence>
<comment type="caution">
    <text evidence="2">The sequence shown here is derived from an EMBL/GenBank/DDBJ whole genome shotgun (WGS) entry which is preliminary data.</text>
</comment>
<protein>
    <submittedName>
        <fullName evidence="2">Uncharacterized protein</fullName>
    </submittedName>
</protein>
<dbReference type="EMBL" id="JARBJD010000124">
    <property type="protein sequence ID" value="KAK2951082.1"/>
    <property type="molecule type" value="Genomic_DNA"/>
</dbReference>
<gene>
    <name evidence="2" type="ORF">BLNAU_13925</name>
</gene>
<feature type="compositionally biased region" description="Polar residues" evidence="1">
    <location>
        <begin position="14"/>
        <end position="28"/>
    </location>
</feature>
<evidence type="ECO:0000313" key="3">
    <source>
        <dbReference type="Proteomes" id="UP001281761"/>
    </source>
</evidence>
<proteinExistence type="predicted"/>
<keyword evidence="3" id="KW-1185">Reference proteome</keyword>
<sequence length="357" mass="41104">MPPKHKLGRKRSKTQPTPRANRVQSSNLHEPIVHSTFHESIEINDESSHDLPPITTTADAFTITAYDRKYIQISKQILHHEMKRQRITVRTKSEQPHLENDETALPAPITSDWRLVLQDSITTKDLRQGCLSLYDHVNSALFLSQTEINHAIRFLQYAKMHMEHCRKPDNQLLELFFWKTKDYYTKLISSLINLLSLPSDTLRTAALAFFDVGNRFTSRDFEIEIAATGLLPQLFSVLKPDEIPLNDATMEFHRHLTSIVDSFLSFASPEKICSHLKDEARASKISEPIFTSFCSYLQYLIDAPVSHPDHHSGFTFLLGMTQFNPSHIDQHCGSSSATVKHYFWDVRRKLYNELNSL</sequence>
<organism evidence="2 3">
    <name type="scientific">Blattamonas nauphoetae</name>
    <dbReference type="NCBI Taxonomy" id="2049346"/>
    <lineage>
        <taxon>Eukaryota</taxon>
        <taxon>Metamonada</taxon>
        <taxon>Preaxostyla</taxon>
        <taxon>Oxymonadida</taxon>
        <taxon>Blattamonas</taxon>
    </lineage>
</organism>
<feature type="compositionally biased region" description="Basic residues" evidence="1">
    <location>
        <begin position="1"/>
        <end position="13"/>
    </location>
</feature>
<evidence type="ECO:0000313" key="2">
    <source>
        <dbReference type="EMBL" id="KAK2951082.1"/>
    </source>
</evidence>
<name>A0ABQ9XF29_9EUKA</name>